<dbReference type="Proteomes" id="UP000281985">
    <property type="component" value="Unassembled WGS sequence"/>
</dbReference>
<dbReference type="Pfam" id="PF16344">
    <property type="entry name" value="FecR_C"/>
    <property type="match status" value="1"/>
</dbReference>
<evidence type="ECO:0000259" key="5">
    <source>
        <dbReference type="Pfam" id="PF16344"/>
    </source>
</evidence>
<comment type="subcellular location">
    <subcellularLocation>
        <location evidence="1">Cell outer membrane</location>
    </subcellularLocation>
</comment>
<comment type="caution">
    <text evidence="6">The sequence shown here is derived from an EMBL/GenBank/DDBJ whole genome shotgun (WGS) entry which is preliminary data.</text>
</comment>
<dbReference type="Gene3D" id="2.40.170.20">
    <property type="entry name" value="TonB-dependent receptor, beta-barrel domain"/>
    <property type="match status" value="1"/>
</dbReference>
<feature type="domain" description="TonB-dependent receptor plug" evidence="4">
    <location>
        <begin position="225"/>
        <end position="303"/>
    </location>
</feature>
<name>A0A3M0GP76_9FLAO</name>
<dbReference type="AlphaFoldDB" id="A0A3M0GP76"/>
<evidence type="ECO:0000313" key="6">
    <source>
        <dbReference type="EMBL" id="RMB63483.1"/>
    </source>
</evidence>
<keyword evidence="3" id="KW-0998">Cell outer membrane</keyword>
<dbReference type="EMBL" id="REFV01000002">
    <property type="protein sequence ID" value="RMB63483.1"/>
    <property type="molecule type" value="Genomic_DNA"/>
</dbReference>
<evidence type="ECO:0000256" key="1">
    <source>
        <dbReference type="ARBA" id="ARBA00004442"/>
    </source>
</evidence>
<dbReference type="InterPro" id="IPR036942">
    <property type="entry name" value="Beta-barrel_TonB_sf"/>
</dbReference>
<evidence type="ECO:0000256" key="2">
    <source>
        <dbReference type="ARBA" id="ARBA00023136"/>
    </source>
</evidence>
<gene>
    <name evidence="6" type="ORF">EAX61_03595</name>
</gene>
<dbReference type="Gene3D" id="3.55.50.30">
    <property type="match status" value="1"/>
</dbReference>
<keyword evidence="7" id="KW-1185">Reference proteome</keyword>
<keyword evidence="6" id="KW-0675">Receptor</keyword>
<dbReference type="InterPro" id="IPR032508">
    <property type="entry name" value="FecR_C"/>
</dbReference>
<evidence type="ECO:0000259" key="4">
    <source>
        <dbReference type="Pfam" id="PF07715"/>
    </source>
</evidence>
<dbReference type="SUPFAM" id="SSF56935">
    <property type="entry name" value="Porins"/>
    <property type="match status" value="1"/>
</dbReference>
<accession>A0A3M0GP76</accession>
<reference evidence="6 7" key="1">
    <citation type="submission" date="2018-10" db="EMBL/GenBank/DDBJ databases">
        <title>Dokdonia luteus sp. nov., isolated from sea water.</title>
        <authorList>
            <person name="Zhou L.Y."/>
            <person name="Du Z.J."/>
        </authorList>
    </citation>
    <scope>NUCLEOTIDE SEQUENCE [LARGE SCALE GENOMIC DNA]</scope>
    <source>
        <strain evidence="6 7">SH27</strain>
    </source>
</reference>
<dbReference type="InterPro" id="IPR037066">
    <property type="entry name" value="Plug_dom_sf"/>
</dbReference>
<evidence type="ECO:0000313" key="7">
    <source>
        <dbReference type="Proteomes" id="UP000281985"/>
    </source>
</evidence>
<dbReference type="Pfam" id="PF07715">
    <property type="entry name" value="Plug"/>
    <property type="match status" value="1"/>
</dbReference>
<feature type="domain" description="Protein FecR C-terminal" evidence="5">
    <location>
        <begin position="39"/>
        <end position="100"/>
    </location>
</feature>
<dbReference type="InterPro" id="IPR008969">
    <property type="entry name" value="CarboxyPept-like_regulatory"/>
</dbReference>
<evidence type="ECO:0000256" key="3">
    <source>
        <dbReference type="ARBA" id="ARBA00023237"/>
    </source>
</evidence>
<organism evidence="6 7">
    <name type="scientific">Dokdonia sinensis</name>
    <dbReference type="NCBI Taxonomy" id="2479847"/>
    <lineage>
        <taxon>Bacteria</taxon>
        <taxon>Pseudomonadati</taxon>
        <taxon>Bacteroidota</taxon>
        <taxon>Flavobacteriia</taxon>
        <taxon>Flavobacteriales</taxon>
        <taxon>Flavobacteriaceae</taxon>
        <taxon>Dokdonia</taxon>
    </lineage>
</organism>
<dbReference type="InterPro" id="IPR012910">
    <property type="entry name" value="Plug_dom"/>
</dbReference>
<dbReference type="SUPFAM" id="SSF49464">
    <property type="entry name" value="Carboxypeptidase regulatory domain-like"/>
    <property type="match status" value="1"/>
</dbReference>
<keyword evidence="2" id="KW-0472">Membrane</keyword>
<protein>
    <submittedName>
        <fullName evidence="6">TonB-dependent receptor</fullName>
    </submittedName>
</protein>
<sequence>MISRVLMKLLFQNARNSVLLLFAFFLGTLYALGQDVQSLPLPTVFKNLEKEYNIQFNYAVQDINTLQIEFSTNHLTIEQALQELRLKTKLRYNRVGTSIITVSNYGASTFCGTLLDTATGNPVTGATIISGQTSTTTDSFGFFTIDIKENEPVKVSSVAYETRVIPLSDFKKENCSSFFVIPTSIALENITLTTYLVEGLDKINDGSIAINFDEFTLLPGLIENDVLQTTQALPGITSTDETVSNINIRGGANDQNLILWDNIKMYQTGHFFGLISAFNPQITQRVTIVKNGTSAQYTDGTSGTLAMFTDDKVTQNTHGNIAINFLSAEGFIDLPTGKHSSLQVAGRHSLSDFLRTPTYDTYFDRISQNTEVENNEASIINADQSFSFYDTSLRWIYNISPKDRLQLNFIVIGNSLDFNESALINNMDRTRASLLTQNSIAGGVDYKRKWSDTSASTIQLYETDYTLRARNANVLENQRFLQENIVSETSIRLSHELGFNERWNLLGGYQFVETGVTNLDDVDDPFFRRKISEVVREHALFAQAGFSSLSQKTNLSLGMRYNYIEKFQKSLIEPRISLRQKLSSALTLQAQAEMKHQNTSQVINFQNDFLGIEKRRWRLADGIEIPVMESAQASLGVAFEKKGWLADVTGYFKAVEGITAQSQGFETKYEFQKAIGNYDVLGVDVLLRKRSGDFTSWLSYGFMDNTYHFDSLPENTFPSNYDITHAVTLGTTYAIDRLKLSAGWNWRSGKPTTFPVIGEPVVSGTINFQDVNSDRLASYMRVDFSANYTLVTQANFKLELGASLWNVTNQENVIANFFRVSNNNTLASFSQESLGTTVNGVIRMSFL</sequence>
<proteinExistence type="predicted"/>
<dbReference type="GO" id="GO:0009279">
    <property type="term" value="C:cell outer membrane"/>
    <property type="evidence" value="ECO:0007669"/>
    <property type="project" value="UniProtKB-SubCell"/>
</dbReference>
<dbReference type="Gene3D" id="2.170.130.10">
    <property type="entry name" value="TonB-dependent receptor, plug domain"/>
    <property type="match status" value="1"/>
</dbReference>